<name>A0A7W9SQS5_ARMRO</name>
<evidence type="ECO:0000313" key="3">
    <source>
        <dbReference type="Proteomes" id="UP000520814"/>
    </source>
</evidence>
<reference evidence="2 3" key="1">
    <citation type="submission" date="2020-08" db="EMBL/GenBank/DDBJ databases">
        <title>Genomic Encyclopedia of Type Strains, Phase IV (KMG-IV): sequencing the most valuable type-strain genomes for metagenomic binning, comparative biology and taxonomic classification.</title>
        <authorList>
            <person name="Goeker M."/>
        </authorList>
    </citation>
    <scope>NUCLEOTIDE SEQUENCE [LARGE SCALE GENOMIC DNA]</scope>
    <source>
        <strain evidence="2 3">DSM 23562</strain>
    </source>
</reference>
<dbReference type="SUPFAM" id="SSF49899">
    <property type="entry name" value="Concanavalin A-like lectins/glucanases"/>
    <property type="match status" value="1"/>
</dbReference>
<evidence type="ECO:0000313" key="2">
    <source>
        <dbReference type="EMBL" id="MBB6051117.1"/>
    </source>
</evidence>
<dbReference type="Proteomes" id="UP000520814">
    <property type="component" value="Unassembled WGS sequence"/>
</dbReference>
<dbReference type="AlphaFoldDB" id="A0A7W9SQS5"/>
<accession>A0A7W9SQS5</accession>
<dbReference type="EMBL" id="JACHGW010000002">
    <property type="protein sequence ID" value="MBB6051117.1"/>
    <property type="molecule type" value="Genomic_DNA"/>
</dbReference>
<dbReference type="RefSeq" id="WP_184197331.1">
    <property type="nucleotide sequence ID" value="NZ_JACHGW010000002.1"/>
</dbReference>
<comment type="caution">
    <text evidence="2">The sequence shown here is derived from an EMBL/GenBank/DDBJ whole genome shotgun (WGS) entry which is preliminary data.</text>
</comment>
<sequence length="249" mass="27445">MTIRPLLIPCLILGSVALAQDVATVPTRTLAQKKELLFSDNFQGPEHDKRWHRVVDTFAFENGALKGTQTREKDMPSADGKSVITAHAAVYGLELPTKDSVVECKIRFEGASMIDVEFDDRKFTGSHYGHLCRAQVRLNKVTLMDERDGSQSNALIELRKDPVANKEAIRNLQATHSASFPAQLEAGKWYTLVVETVGEEMRVTIDGKPAGYLKSPGIGHATKSKIELGVGGKDGWFDDIKVWNAQPAK</sequence>
<organism evidence="2 3">
    <name type="scientific">Armatimonas rosea</name>
    <dbReference type="NCBI Taxonomy" id="685828"/>
    <lineage>
        <taxon>Bacteria</taxon>
        <taxon>Bacillati</taxon>
        <taxon>Armatimonadota</taxon>
        <taxon>Armatimonadia</taxon>
        <taxon>Armatimonadales</taxon>
        <taxon>Armatimonadaceae</taxon>
        <taxon>Armatimonas</taxon>
    </lineage>
</organism>
<keyword evidence="1" id="KW-0732">Signal</keyword>
<evidence type="ECO:0008006" key="4">
    <source>
        <dbReference type="Google" id="ProtNLM"/>
    </source>
</evidence>
<keyword evidence="3" id="KW-1185">Reference proteome</keyword>
<feature type="signal peptide" evidence="1">
    <location>
        <begin position="1"/>
        <end position="19"/>
    </location>
</feature>
<dbReference type="Gene3D" id="2.60.120.560">
    <property type="entry name" value="Exo-inulinase, domain 1"/>
    <property type="match status" value="1"/>
</dbReference>
<protein>
    <recommendedName>
        <fullName evidence="4">3-keto-disaccharide hydrolase domain-containing protein</fullName>
    </recommendedName>
</protein>
<feature type="chain" id="PRO_5030692419" description="3-keto-disaccharide hydrolase domain-containing protein" evidence="1">
    <location>
        <begin position="20"/>
        <end position="249"/>
    </location>
</feature>
<evidence type="ECO:0000256" key="1">
    <source>
        <dbReference type="SAM" id="SignalP"/>
    </source>
</evidence>
<gene>
    <name evidence="2" type="ORF">HNQ39_002908</name>
</gene>
<proteinExistence type="predicted"/>
<dbReference type="InterPro" id="IPR013320">
    <property type="entry name" value="ConA-like_dom_sf"/>
</dbReference>